<organism evidence="1 2">
    <name type="scientific">Amycolatopsis bullii</name>
    <dbReference type="NCBI Taxonomy" id="941987"/>
    <lineage>
        <taxon>Bacteria</taxon>
        <taxon>Bacillati</taxon>
        <taxon>Actinomycetota</taxon>
        <taxon>Actinomycetes</taxon>
        <taxon>Pseudonocardiales</taxon>
        <taxon>Pseudonocardiaceae</taxon>
        <taxon>Amycolatopsis</taxon>
    </lineage>
</organism>
<dbReference type="EMBL" id="BNAW01000008">
    <property type="protein sequence ID" value="GHG08863.1"/>
    <property type="molecule type" value="Genomic_DNA"/>
</dbReference>
<gene>
    <name evidence="1" type="ORF">GCM10017567_27090</name>
</gene>
<dbReference type="Proteomes" id="UP000649955">
    <property type="component" value="Unassembled WGS sequence"/>
</dbReference>
<sequence>MWDWLQPTLSALSPVATGTVVWIAGREGRKSASREADLDRTAARSLHILERRTEAYQRVLQIGFDLQDDLRAAGNELIFGDAANISMKHQEKWPEARAICRTVGSLSIVSAFKEWHSNYTRAAEELSRAITTGIRTARGLPVNSGQEDHWDKFKKHMEAANQCFERLQDRMNAELGIDE</sequence>
<keyword evidence="2" id="KW-1185">Reference proteome</keyword>
<dbReference type="RefSeq" id="WP_191309831.1">
    <property type="nucleotide sequence ID" value="NZ_BNAW01000008.1"/>
</dbReference>
<proteinExistence type="predicted"/>
<reference evidence="2" key="1">
    <citation type="journal article" date="2019" name="Int. J. Syst. Evol. Microbiol.">
        <title>The Global Catalogue of Microorganisms (GCM) 10K type strain sequencing project: providing services to taxonomists for standard genome sequencing and annotation.</title>
        <authorList>
            <consortium name="The Broad Institute Genomics Platform"/>
            <consortium name="The Broad Institute Genome Sequencing Center for Infectious Disease"/>
            <person name="Wu L."/>
            <person name="Ma J."/>
        </authorList>
    </citation>
    <scope>NUCLEOTIDE SEQUENCE [LARGE SCALE GENOMIC DNA]</scope>
    <source>
        <strain evidence="2">CGMCC 4.7680</strain>
    </source>
</reference>
<name>A0ABQ3K960_9PSEU</name>
<comment type="caution">
    <text evidence="1">The sequence shown here is derived from an EMBL/GenBank/DDBJ whole genome shotgun (WGS) entry which is preliminary data.</text>
</comment>
<evidence type="ECO:0000313" key="1">
    <source>
        <dbReference type="EMBL" id="GHG08863.1"/>
    </source>
</evidence>
<protein>
    <submittedName>
        <fullName evidence="1">Uncharacterized protein</fullName>
    </submittedName>
</protein>
<accession>A0ABQ3K960</accession>
<evidence type="ECO:0000313" key="2">
    <source>
        <dbReference type="Proteomes" id="UP000649955"/>
    </source>
</evidence>